<dbReference type="GeneID" id="36527264"/>
<keyword evidence="2" id="KW-0732">Signal</keyword>
<name>A0A2I2FIK3_ASPCN</name>
<sequence length="298" mass="32730">MLAPKFLLLLLTLLLGVVFARDATGLSLHDKRDLQTRQDGGAPAEAEEAPRPDTPLSLMRDETIRPPGKAVPVRGQDAFLWSGAAQLPEPPSDDELVAMTRDAYDLMIWYATRDRVPETKHPGSMTGLSVDNKVYFFSSLKGSGLSVYADRKNKSDSTANPNVPSGVQEALKNCYLASQRAAQDAGEGDGQAQHRTGASCGEVMASWAFFNENKGSNLEKGTFVAWGPQKRRNGQPVYKIMPPCGGGQNPEWGCDSFLKMLDARAVDRRVEPASHYAEPKVVVHFPLRGFMRRLKLRD</sequence>
<organism evidence="3 4">
    <name type="scientific">Aspergillus candidus</name>
    <dbReference type="NCBI Taxonomy" id="41067"/>
    <lineage>
        <taxon>Eukaryota</taxon>
        <taxon>Fungi</taxon>
        <taxon>Dikarya</taxon>
        <taxon>Ascomycota</taxon>
        <taxon>Pezizomycotina</taxon>
        <taxon>Eurotiomycetes</taxon>
        <taxon>Eurotiomycetidae</taxon>
        <taxon>Eurotiales</taxon>
        <taxon>Aspergillaceae</taxon>
        <taxon>Aspergillus</taxon>
        <taxon>Aspergillus subgen. Circumdati</taxon>
    </lineage>
</organism>
<dbReference type="AlphaFoldDB" id="A0A2I2FIK3"/>
<evidence type="ECO:0000313" key="3">
    <source>
        <dbReference type="EMBL" id="PLB40456.1"/>
    </source>
</evidence>
<protein>
    <submittedName>
        <fullName evidence="3">Uncharacterized protein</fullName>
    </submittedName>
</protein>
<keyword evidence="4" id="KW-1185">Reference proteome</keyword>
<dbReference type="OrthoDB" id="3780330at2759"/>
<dbReference type="EMBL" id="KZ559124">
    <property type="protein sequence ID" value="PLB40456.1"/>
    <property type="molecule type" value="Genomic_DNA"/>
</dbReference>
<feature type="signal peptide" evidence="2">
    <location>
        <begin position="1"/>
        <end position="20"/>
    </location>
</feature>
<evidence type="ECO:0000256" key="2">
    <source>
        <dbReference type="SAM" id="SignalP"/>
    </source>
</evidence>
<gene>
    <name evidence="3" type="ORF">BDW47DRAFT_87918</name>
</gene>
<feature type="chain" id="PRO_5014124076" evidence="2">
    <location>
        <begin position="21"/>
        <end position="298"/>
    </location>
</feature>
<evidence type="ECO:0000313" key="4">
    <source>
        <dbReference type="Proteomes" id="UP000234585"/>
    </source>
</evidence>
<evidence type="ECO:0000256" key="1">
    <source>
        <dbReference type="SAM" id="MobiDB-lite"/>
    </source>
</evidence>
<dbReference type="Proteomes" id="UP000234585">
    <property type="component" value="Unassembled WGS sequence"/>
</dbReference>
<dbReference type="RefSeq" id="XP_024674468.1">
    <property type="nucleotide sequence ID" value="XM_024820104.1"/>
</dbReference>
<feature type="region of interest" description="Disordered" evidence="1">
    <location>
        <begin position="32"/>
        <end position="70"/>
    </location>
</feature>
<proteinExistence type="predicted"/>
<accession>A0A2I2FIK3</accession>
<reference evidence="3 4" key="1">
    <citation type="submission" date="2017-12" db="EMBL/GenBank/DDBJ databases">
        <authorList>
            <consortium name="DOE Joint Genome Institute"/>
            <person name="Haridas S."/>
            <person name="Kjaerbolling I."/>
            <person name="Vesth T.C."/>
            <person name="Frisvad J.C."/>
            <person name="Nybo J.L."/>
            <person name="Theobald S."/>
            <person name="Kuo A."/>
            <person name="Bowyer P."/>
            <person name="Matsuda Y."/>
            <person name="Mondo S."/>
            <person name="Lyhne E.K."/>
            <person name="Kogle M.E."/>
            <person name="Clum A."/>
            <person name="Lipzen A."/>
            <person name="Salamov A."/>
            <person name="Ngan C.Y."/>
            <person name="Daum C."/>
            <person name="Chiniquy J."/>
            <person name="Barry K."/>
            <person name="LaButti K."/>
            <person name="Simmons B.A."/>
            <person name="Magnuson J.K."/>
            <person name="Mortensen U.H."/>
            <person name="Larsen T.O."/>
            <person name="Grigoriev I.V."/>
            <person name="Baker S.E."/>
            <person name="Andersen M.R."/>
            <person name="Nordberg H.P."/>
            <person name="Cantor M.N."/>
            <person name="Hua S.X."/>
        </authorList>
    </citation>
    <scope>NUCLEOTIDE SEQUENCE [LARGE SCALE GENOMIC DNA]</scope>
    <source>
        <strain evidence="3 4">CBS 102.13</strain>
    </source>
</reference>